<dbReference type="EMBL" id="JACCBB010000001">
    <property type="protein sequence ID" value="NYD24716.1"/>
    <property type="molecule type" value="Genomic_DNA"/>
</dbReference>
<dbReference type="Gene3D" id="3.40.50.1240">
    <property type="entry name" value="Phosphoglycerate mutase-like"/>
    <property type="match status" value="1"/>
</dbReference>
<proteinExistence type="predicted"/>
<feature type="region of interest" description="Disordered" evidence="1">
    <location>
        <begin position="182"/>
        <end position="204"/>
    </location>
</feature>
<feature type="compositionally biased region" description="Low complexity" evidence="1">
    <location>
        <begin position="188"/>
        <end position="204"/>
    </location>
</feature>
<organism evidence="2 3">
    <name type="scientific">Kineococcus aurantiacus</name>
    <dbReference type="NCBI Taxonomy" id="37633"/>
    <lineage>
        <taxon>Bacteria</taxon>
        <taxon>Bacillati</taxon>
        <taxon>Actinomycetota</taxon>
        <taxon>Actinomycetes</taxon>
        <taxon>Kineosporiales</taxon>
        <taxon>Kineosporiaceae</taxon>
        <taxon>Kineococcus</taxon>
    </lineage>
</organism>
<reference evidence="2 3" key="1">
    <citation type="submission" date="2020-07" db="EMBL/GenBank/DDBJ databases">
        <title>Sequencing the genomes of 1000 actinobacteria strains.</title>
        <authorList>
            <person name="Klenk H.-P."/>
        </authorList>
    </citation>
    <scope>NUCLEOTIDE SEQUENCE [LARGE SCALE GENOMIC DNA]</scope>
    <source>
        <strain evidence="2 3">DSM 7487</strain>
    </source>
</reference>
<evidence type="ECO:0000313" key="2">
    <source>
        <dbReference type="EMBL" id="NYD24716.1"/>
    </source>
</evidence>
<dbReference type="RefSeq" id="WP_179755296.1">
    <property type="nucleotide sequence ID" value="NZ_BAAAGN010000013.1"/>
</dbReference>
<protein>
    <submittedName>
        <fullName evidence="2">Uncharacterized protein</fullName>
    </submittedName>
</protein>
<comment type="caution">
    <text evidence="2">The sequence shown here is derived from an EMBL/GenBank/DDBJ whole genome shotgun (WGS) entry which is preliminary data.</text>
</comment>
<dbReference type="Proteomes" id="UP000521922">
    <property type="component" value="Unassembled WGS sequence"/>
</dbReference>
<accession>A0A7Y9DQ19</accession>
<dbReference type="InterPro" id="IPR029033">
    <property type="entry name" value="His_PPase_superfam"/>
</dbReference>
<gene>
    <name evidence="2" type="ORF">BJ968_004256</name>
</gene>
<evidence type="ECO:0000313" key="3">
    <source>
        <dbReference type="Proteomes" id="UP000521922"/>
    </source>
</evidence>
<name>A0A7Y9DQ19_9ACTN</name>
<evidence type="ECO:0000256" key="1">
    <source>
        <dbReference type="SAM" id="MobiDB-lite"/>
    </source>
</evidence>
<sequence length="204" mass="21712">MIVHVVSHPEVLADPTVPVPQWGPAPAGYEQLQRSLVVPWVRSASFVASRAEREALQTAQAVAEVSRCAVHVEEELGENDRSATGFVPPQQFEALVDAFFAEPEDSVCGGETAADAQRRICRGSGPGPQGCAARRRSGGRSCGDRHPWRCATSSTDGVGCEERLLRAGSCPSSLGVRDHLARSRPPETLATASTGTSTALRQIR</sequence>
<dbReference type="AlphaFoldDB" id="A0A7Y9DQ19"/>
<keyword evidence="3" id="KW-1185">Reference proteome</keyword>